<proteinExistence type="predicted"/>
<accession>A0A6A6P3W5</accession>
<name>A0A6A6P3W5_9PEZI</name>
<protein>
    <submittedName>
        <fullName evidence="1">Uncharacterized protein</fullName>
    </submittedName>
</protein>
<gene>
    <name evidence="1" type="ORF">BDY21DRAFT_214157</name>
</gene>
<dbReference type="AlphaFoldDB" id="A0A6A6P3W5"/>
<evidence type="ECO:0000313" key="1">
    <source>
        <dbReference type="EMBL" id="KAF2458153.1"/>
    </source>
</evidence>
<dbReference type="EMBL" id="MU001678">
    <property type="protein sequence ID" value="KAF2458153.1"/>
    <property type="molecule type" value="Genomic_DNA"/>
</dbReference>
<organism evidence="1 2">
    <name type="scientific">Lineolata rhizophorae</name>
    <dbReference type="NCBI Taxonomy" id="578093"/>
    <lineage>
        <taxon>Eukaryota</taxon>
        <taxon>Fungi</taxon>
        <taxon>Dikarya</taxon>
        <taxon>Ascomycota</taxon>
        <taxon>Pezizomycotina</taxon>
        <taxon>Dothideomycetes</taxon>
        <taxon>Dothideomycetes incertae sedis</taxon>
        <taxon>Lineolatales</taxon>
        <taxon>Lineolataceae</taxon>
        <taxon>Lineolata</taxon>
    </lineage>
</organism>
<dbReference type="Proteomes" id="UP000799766">
    <property type="component" value="Unassembled WGS sequence"/>
</dbReference>
<reference evidence="1" key="1">
    <citation type="journal article" date="2020" name="Stud. Mycol.">
        <title>101 Dothideomycetes genomes: a test case for predicting lifestyles and emergence of pathogens.</title>
        <authorList>
            <person name="Haridas S."/>
            <person name="Albert R."/>
            <person name="Binder M."/>
            <person name="Bloem J."/>
            <person name="Labutti K."/>
            <person name="Salamov A."/>
            <person name="Andreopoulos B."/>
            <person name="Baker S."/>
            <person name="Barry K."/>
            <person name="Bills G."/>
            <person name="Bluhm B."/>
            <person name="Cannon C."/>
            <person name="Castanera R."/>
            <person name="Culley D."/>
            <person name="Daum C."/>
            <person name="Ezra D."/>
            <person name="Gonzalez J."/>
            <person name="Henrissat B."/>
            <person name="Kuo A."/>
            <person name="Liang C."/>
            <person name="Lipzen A."/>
            <person name="Lutzoni F."/>
            <person name="Magnuson J."/>
            <person name="Mondo S."/>
            <person name="Nolan M."/>
            <person name="Ohm R."/>
            <person name="Pangilinan J."/>
            <person name="Park H.-J."/>
            <person name="Ramirez L."/>
            <person name="Alfaro M."/>
            <person name="Sun H."/>
            <person name="Tritt A."/>
            <person name="Yoshinaga Y."/>
            <person name="Zwiers L.-H."/>
            <person name="Turgeon B."/>
            <person name="Goodwin S."/>
            <person name="Spatafora J."/>
            <person name="Crous P."/>
            <person name="Grigoriev I."/>
        </authorList>
    </citation>
    <scope>NUCLEOTIDE SEQUENCE</scope>
    <source>
        <strain evidence="1">ATCC 16933</strain>
    </source>
</reference>
<evidence type="ECO:0000313" key="2">
    <source>
        <dbReference type="Proteomes" id="UP000799766"/>
    </source>
</evidence>
<sequence>MCKEVHGNMAFPTRQEALPPRQRGCQAQVGLLKVCWHTTLGWNDSKKICLESRKLAEKGDSNNPSQVIHFPLCHHPDHKDENNVDGKLWENAPKVYVDQEAKKSHIFLEFGLVRVAPNDTVDRQKFRDAQSAYKGRKICPHEKLSDLNLFRQYREVAPAGLRESVFAPCRFCDTRYCVRRCRVTDDPQDNHRVSLVVGRGNVVDWRNLKESWDKITR</sequence>
<keyword evidence="2" id="KW-1185">Reference proteome</keyword>